<evidence type="ECO:0000313" key="2">
    <source>
        <dbReference type="Proteomes" id="UP000019487"/>
    </source>
</evidence>
<dbReference type="HOGENOM" id="CLU_2543904_0_0_1"/>
<dbReference type="EMBL" id="AYSA01000056">
    <property type="protein sequence ID" value="ESZ98038.1"/>
    <property type="molecule type" value="Genomic_DNA"/>
</dbReference>
<reference evidence="1 2" key="1">
    <citation type="journal article" date="2014" name="Genome Announc.">
        <title>Draft genome sequence of Sclerotinia borealis, a psychrophilic plant pathogenic fungus.</title>
        <authorList>
            <person name="Mardanov A.V."/>
            <person name="Beletsky A.V."/>
            <person name="Kadnikov V.V."/>
            <person name="Ignatov A.N."/>
            <person name="Ravin N.V."/>
        </authorList>
    </citation>
    <scope>NUCLEOTIDE SEQUENCE [LARGE SCALE GENOMIC DNA]</scope>
    <source>
        <strain evidence="2">F-4157</strain>
    </source>
</reference>
<evidence type="ECO:0000313" key="1">
    <source>
        <dbReference type="EMBL" id="ESZ98038.1"/>
    </source>
</evidence>
<gene>
    <name evidence="1" type="ORF">SBOR_1569</name>
</gene>
<proteinExistence type="predicted"/>
<protein>
    <submittedName>
        <fullName evidence="1">Uncharacterized protein</fullName>
    </submittedName>
</protein>
<accession>W9CPQ4</accession>
<dbReference type="AlphaFoldDB" id="W9CPQ4"/>
<name>W9CPQ4_SCLBF</name>
<sequence>MRYDSQYIFIVDNILLTYPALLSSTSKVIVLPLPSQKCGPMLTVERNSSRVDSASPVQLPVCIPEVIRSTEVHTIRSSSPHEK</sequence>
<organism evidence="1 2">
    <name type="scientific">Sclerotinia borealis (strain F-4128)</name>
    <dbReference type="NCBI Taxonomy" id="1432307"/>
    <lineage>
        <taxon>Eukaryota</taxon>
        <taxon>Fungi</taxon>
        <taxon>Dikarya</taxon>
        <taxon>Ascomycota</taxon>
        <taxon>Pezizomycotina</taxon>
        <taxon>Leotiomycetes</taxon>
        <taxon>Helotiales</taxon>
        <taxon>Sclerotiniaceae</taxon>
        <taxon>Sclerotinia</taxon>
    </lineage>
</organism>
<comment type="caution">
    <text evidence="1">The sequence shown here is derived from an EMBL/GenBank/DDBJ whole genome shotgun (WGS) entry which is preliminary data.</text>
</comment>
<keyword evidence="2" id="KW-1185">Reference proteome</keyword>
<dbReference type="Proteomes" id="UP000019487">
    <property type="component" value="Unassembled WGS sequence"/>
</dbReference>